<reference evidence="3" key="1">
    <citation type="journal article" date="2011" name="Nat. Biotechnol.">
        <title>The genomic sequence of the Chinese hamster ovary (CHO)-K1 cell line.</title>
        <authorList>
            <person name="Xu X."/>
            <person name="Nagarajan H."/>
            <person name="Lewis N.E."/>
            <person name="Pan S."/>
            <person name="Cai Z."/>
            <person name="Liu X."/>
            <person name="Chen W."/>
            <person name="Xie M."/>
            <person name="Wang W."/>
            <person name="Hammond S."/>
            <person name="Andersen M.R."/>
            <person name="Neff N."/>
            <person name="Passarelli B."/>
            <person name="Koh W."/>
            <person name="Fan H.C."/>
            <person name="Wang J."/>
            <person name="Gui Y."/>
            <person name="Lee K.H."/>
            <person name="Betenbaugh M.J."/>
            <person name="Quake S.R."/>
            <person name="Famili I."/>
            <person name="Palsson B.O."/>
            <person name="Wang J."/>
        </authorList>
    </citation>
    <scope>NUCLEOTIDE SEQUENCE [LARGE SCALE GENOMIC DNA]</scope>
    <source>
        <strain evidence="3">CHO K1 cell line</strain>
    </source>
</reference>
<accession>G3IB15</accession>
<dbReference type="AlphaFoldDB" id="G3IB15"/>
<name>G3IB15_CRIGR</name>
<protein>
    <submittedName>
        <fullName evidence="2">Nucleolar phosphoprotein p130</fullName>
    </submittedName>
</protein>
<proteinExistence type="predicted"/>
<dbReference type="Proteomes" id="UP000001075">
    <property type="component" value="Unassembled WGS sequence"/>
</dbReference>
<evidence type="ECO:0000313" key="2">
    <source>
        <dbReference type="EMBL" id="EGW09713.1"/>
    </source>
</evidence>
<feature type="compositionally biased region" description="Acidic residues" evidence="1">
    <location>
        <begin position="44"/>
        <end position="54"/>
    </location>
</feature>
<evidence type="ECO:0000313" key="3">
    <source>
        <dbReference type="Proteomes" id="UP000001075"/>
    </source>
</evidence>
<feature type="compositionally biased region" description="Polar residues" evidence="1">
    <location>
        <begin position="104"/>
        <end position="113"/>
    </location>
</feature>
<dbReference type="InParanoid" id="G3IB15"/>
<dbReference type="STRING" id="10029.G3IB15"/>
<dbReference type="EMBL" id="JH001783">
    <property type="protein sequence ID" value="EGW09713.1"/>
    <property type="molecule type" value="Genomic_DNA"/>
</dbReference>
<gene>
    <name evidence="2" type="ORF">I79_020803</name>
</gene>
<evidence type="ECO:0000256" key="1">
    <source>
        <dbReference type="SAM" id="MobiDB-lite"/>
    </source>
</evidence>
<feature type="region of interest" description="Disordered" evidence="1">
    <location>
        <begin position="1"/>
        <end position="144"/>
    </location>
</feature>
<sequence length="144" mass="14862">MKKKPVPYSSVPPPSVSLPKKSLGTQSPKKAAVQKQPAGSSGDSSDESDSSSEEEEKKAPAKAVLSKTHTIPAPAKPAPAKKKESSSDSSDSDSSEDEAPAKPVSTSKNPTEVQNEHLTHSLCKPSIQPAAPDITASTMEEGGS</sequence>
<organism evidence="2 3">
    <name type="scientific">Cricetulus griseus</name>
    <name type="common">Chinese hamster</name>
    <name type="synonym">Cricetulus barabensis griseus</name>
    <dbReference type="NCBI Taxonomy" id="10029"/>
    <lineage>
        <taxon>Eukaryota</taxon>
        <taxon>Metazoa</taxon>
        <taxon>Chordata</taxon>
        <taxon>Craniata</taxon>
        <taxon>Vertebrata</taxon>
        <taxon>Euteleostomi</taxon>
        <taxon>Mammalia</taxon>
        <taxon>Eutheria</taxon>
        <taxon>Euarchontoglires</taxon>
        <taxon>Glires</taxon>
        <taxon>Rodentia</taxon>
        <taxon>Myomorpha</taxon>
        <taxon>Muroidea</taxon>
        <taxon>Cricetidae</taxon>
        <taxon>Cricetinae</taxon>
        <taxon>Cricetulus</taxon>
    </lineage>
</organism>